<feature type="transmembrane region" description="Helical" evidence="1">
    <location>
        <begin position="85"/>
        <end position="109"/>
    </location>
</feature>
<keyword evidence="1" id="KW-1133">Transmembrane helix</keyword>
<proteinExistence type="predicted"/>
<dbReference type="AlphaFoldDB" id="A0A101SU18"/>
<keyword evidence="3" id="KW-1185">Reference proteome</keyword>
<comment type="caution">
    <text evidence="2">The sequence shown here is derived from an EMBL/GenBank/DDBJ whole genome shotgun (WGS) entry which is preliminary data.</text>
</comment>
<evidence type="ECO:0000313" key="3">
    <source>
        <dbReference type="Proteomes" id="UP000052982"/>
    </source>
</evidence>
<feature type="transmembrane region" description="Helical" evidence="1">
    <location>
        <begin position="53"/>
        <end position="73"/>
    </location>
</feature>
<accession>A0A101SU18</accession>
<dbReference type="Proteomes" id="UP000052982">
    <property type="component" value="Unassembled WGS sequence"/>
</dbReference>
<reference evidence="2 3" key="1">
    <citation type="submission" date="2015-10" db="EMBL/GenBank/DDBJ databases">
        <title>Draft genome sequence of Streptomyces griseoruber DSM 40281, type strain for the species Streptomyces griseoruber.</title>
        <authorList>
            <person name="Ruckert C."/>
            <person name="Winkler A."/>
            <person name="Kalinowski J."/>
            <person name="Kampfer P."/>
            <person name="Glaeser S."/>
        </authorList>
    </citation>
    <scope>NUCLEOTIDE SEQUENCE [LARGE SCALE GENOMIC DNA]</scope>
    <source>
        <strain evidence="2 3">DSM 40281</strain>
    </source>
</reference>
<dbReference type="STRING" id="1943.AQJ64_25900"/>
<dbReference type="OrthoDB" id="9978050at2"/>
<gene>
    <name evidence="2" type="ORF">AQJ64_25900</name>
</gene>
<keyword evidence="1" id="KW-0472">Membrane</keyword>
<evidence type="ECO:0000313" key="2">
    <source>
        <dbReference type="EMBL" id="KUN80200.1"/>
    </source>
</evidence>
<name>A0A101SU18_9ACTN</name>
<dbReference type="EMBL" id="LMWW01000044">
    <property type="protein sequence ID" value="KUN80200.1"/>
    <property type="molecule type" value="Genomic_DNA"/>
</dbReference>
<evidence type="ECO:0000256" key="1">
    <source>
        <dbReference type="SAM" id="Phobius"/>
    </source>
</evidence>
<protein>
    <submittedName>
        <fullName evidence="2">Uncharacterized protein</fullName>
    </submittedName>
</protein>
<sequence length="207" mass="21852">MTTAWSTVRAWCAVHATRQAALLLGATALLSLLGARSALSGLGVFFFETPVPLLLLVPTLSGVAVGIGCHRMARVPLPEPPRVLAARFFWCLGLTAVGAVSVTVAQLAGSPVEAGASLRNVLLHAGLAVLTTLFLGPAVAWLPSMALTLVAMLYGHSQSGPEVYWWAGLLEDQVTEGQWWVVGALFVGSATTYAIAAPVRDRRLRIR</sequence>
<feature type="transmembrane region" description="Helical" evidence="1">
    <location>
        <begin position="121"/>
        <end position="142"/>
    </location>
</feature>
<keyword evidence="1" id="KW-0812">Transmembrane</keyword>
<organism evidence="2 3">
    <name type="scientific">Streptomyces griseoruber</name>
    <dbReference type="NCBI Taxonomy" id="1943"/>
    <lineage>
        <taxon>Bacteria</taxon>
        <taxon>Bacillati</taxon>
        <taxon>Actinomycetota</taxon>
        <taxon>Actinomycetes</taxon>
        <taxon>Kitasatosporales</taxon>
        <taxon>Streptomycetaceae</taxon>
        <taxon>Streptomyces</taxon>
    </lineage>
</organism>
<dbReference type="RefSeq" id="WP_055634088.1">
    <property type="nucleotide sequence ID" value="NZ_KQ948773.1"/>
</dbReference>